<dbReference type="GO" id="GO:0004364">
    <property type="term" value="F:glutathione transferase activity"/>
    <property type="evidence" value="ECO:0007669"/>
    <property type="project" value="TreeGrafter"/>
</dbReference>
<evidence type="ECO:0000313" key="5">
    <source>
        <dbReference type="EMBL" id="ACF25903.1"/>
    </source>
</evidence>
<dbReference type="Pfam" id="PF00043">
    <property type="entry name" value="GST_C"/>
    <property type="match status" value="1"/>
</dbReference>
<dbReference type="AlphaFoldDB" id="G2XK76"/>
<evidence type="ECO:0000259" key="4">
    <source>
        <dbReference type="PROSITE" id="PS50405"/>
    </source>
</evidence>
<name>G2XK76_AZUFA</name>
<feature type="domain" description="GST N-terminal" evidence="3">
    <location>
        <begin position="4"/>
        <end position="86"/>
    </location>
</feature>
<feature type="domain" description="GST C-terminal" evidence="4">
    <location>
        <begin position="93"/>
        <end position="220"/>
    </location>
</feature>
<keyword evidence="2" id="KW-0175">Coiled coil</keyword>
<evidence type="ECO:0000259" key="3">
    <source>
        <dbReference type="PROSITE" id="PS50404"/>
    </source>
</evidence>
<dbReference type="CDD" id="cd00299">
    <property type="entry name" value="GST_C_family"/>
    <property type="match status" value="1"/>
</dbReference>
<dbReference type="InterPro" id="IPR004045">
    <property type="entry name" value="Glutathione_S-Trfase_N"/>
</dbReference>
<proteinExistence type="evidence at transcript level"/>
<accession>G2XK76</accession>
<dbReference type="InterPro" id="IPR010987">
    <property type="entry name" value="Glutathione-S-Trfase_C-like"/>
</dbReference>
<comment type="similarity">
    <text evidence="1">Belongs to the GST superfamily.</text>
</comment>
<dbReference type="SFLD" id="SFLDG00358">
    <property type="entry name" value="Main_(cytGST)"/>
    <property type="match status" value="1"/>
</dbReference>
<dbReference type="GO" id="GO:0016034">
    <property type="term" value="F:maleylacetoacetate isomerase activity"/>
    <property type="evidence" value="ECO:0007669"/>
    <property type="project" value="TreeGrafter"/>
</dbReference>
<dbReference type="PROSITE" id="PS50405">
    <property type="entry name" value="GST_CTER"/>
    <property type="match status" value="1"/>
</dbReference>
<dbReference type="InterPro" id="IPR036282">
    <property type="entry name" value="Glutathione-S-Trfase_C_sf"/>
</dbReference>
<evidence type="ECO:0000256" key="1">
    <source>
        <dbReference type="RuleBase" id="RU003494"/>
    </source>
</evidence>
<protein>
    <submittedName>
        <fullName evidence="5">GST2</fullName>
    </submittedName>
</protein>
<dbReference type="CDD" id="cd00570">
    <property type="entry name" value="GST_N_family"/>
    <property type="match status" value="1"/>
</dbReference>
<dbReference type="SUPFAM" id="SSF47616">
    <property type="entry name" value="GST C-terminal domain-like"/>
    <property type="match status" value="1"/>
</dbReference>
<organism evidence="5">
    <name type="scientific">Azumapecten farreri</name>
    <name type="common">Farrer's scallop</name>
    <name type="synonym">Chlamys farreri</name>
    <dbReference type="NCBI Taxonomy" id="106299"/>
    <lineage>
        <taxon>Eukaryota</taxon>
        <taxon>Metazoa</taxon>
        <taxon>Spiralia</taxon>
        <taxon>Lophotrochozoa</taxon>
        <taxon>Mollusca</taxon>
        <taxon>Bivalvia</taxon>
        <taxon>Autobranchia</taxon>
        <taxon>Pteriomorphia</taxon>
        <taxon>Pectinida</taxon>
        <taxon>Pectinoidea</taxon>
        <taxon>Pectinidae</taxon>
        <taxon>Azumapecten</taxon>
    </lineage>
</organism>
<sequence>MGKGDMKLIWGSGSGPCWRAMIALEEKGFGDIEKKFISFSEKGHKGEDVMKKNPRGQVPTFSDGDIIVNESMAICLYLDAAYPNEGTKLIPTDAKDMAQVYQQAIEAHENLQMKIAIKCIYYQWRTKKEERNEETLNENLKAAREELEIWDKRVKQFAYGDKFTLVDAVLFPFVATVVRFGCDISSLPRLQAYYDNLKERQSIKNSWPPHWLEGELKDKILKDL</sequence>
<dbReference type="FunFam" id="3.40.30.10:FF:000221">
    <property type="entry name" value="Glutathione S-transferase rho"/>
    <property type="match status" value="1"/>
</dbReference>
<feature type="coiled-coil region" evidence="2">
    <location>
        <begin position="125"/>
        <end position="153"/>
    </location>
</feature>
<dbReference type="Pfam" id="PF02798">
    <property type="entry name" value="GST_N"/>
    <property type="match status" value="1"/>
</dbReference>
<dbReference type="PANTHER" id="PTHR42673:SF4">
    <property type="entry name" value="MALEYLACETOACETATE ISOMERASE"/>
    <property type="match status" value="1"/>
</dbReference>
<dbReference type="InterPro" id="IPR040079">
    <property type="entry name" value="Glutathione_S-Trfase"/>
</dbReference>
<dbReference type="PANTHER" id="PTHR42673">
    <property type="entry name" value="MALEYLACETOACETATE ISOMERASE"/>
    <property type="match status" value="1"/>
</dbReference>
<dbReference type="Gene3D" id="1.20.1050.10">
    <property type="match status" value="1"/>
</dbReference>
<evidence type="ECO:0000256" key="2">
    <source>
        <dbReference type="SAM" id="Coils"/>
    </source>
</evidence>
<dbReference type="GO" id="GO:0006559">
    <property type="term" value="P:L-phenylalanine catabolic process"/>
    <property type="evidence" value="ECO:0007669"/>
    <property type="project" value="TreeGrafter"/>
</dbReference>
<dbReference type="GO" id="GO:0005739">
    <property type="term" value="C:mitochondrion"/>
    <property type="evidence" value="ECO:0007669"/>
    <property type="project" value="TreeGrafter"/>
</dbReference>
<dbReference type="EMBL" id="EU183305">
    <property type="protein sequence ID" value="ACF25903.1"/>
    <property type="molecule type" value="mRNA"/>
</dbReference>
<reference evidence="5" key="1">
    <citation type="submission" date="2007-09" db="EMBL/GenBank/DDBJ databases">
        <title>Molecular cloning of a novel GPX gene from Chlamys farreri.</title>
        <authorList>
            <person name="Song L."/>
            <person name="Ni D."/>
        </authorList>
    </citation>
    <scope>NUCLEOTIDE SEQUENCE</scope>
</reference>
<dbReference type="SUPFAM" id="SSF52833">
    <property type="entry name" value="Thioredoxin-like"/>
    <property type="match status" value="1"/>
</dbReference>
<dbReference type="InterPro" id="IPR036249">
    <property type="entry name" value="Thioredoxin-like_sf"/>
</dbReference>
<dbReference type="SFLD" id="SFLDS00019">
    <property type="entry name" value="Glutathione_Transferase_(cytos"/>
    <property type="match status" value="1"/>
</dbReference>
<dbReference type="Gene3D" id="3.40.30.10">
    <property type="entry name" value="Glutaredoxin"/>
    <property type="match status" value="1"/>
</dbReference>
<dbReference type="GO" id="GO:0006749">
    <property type="term" value="P:glutathione metabolic process"/>
    <property type="evidence" value="ECO:0007669"/>
    <property type="project" value="TreeGrafter"/>
</dbReference>
<dbReference type="InterPro" id="IPR004046">
    <property type="entry name" value="GST_C"/>
</dbReference>
<dbReference type="PROSITE" id="PS50404">
    <property type="entry name" value="GST_NTER"/>
    <property type="match status" value="1"/>
</dbReference>